<dbReference type="Proteomes" id="UP001218579">
    <property type="component" value="Unassembled WGS sequence"/>
</dbReference>
<sequence>MKRYTRMRACVSGAALLLALGVATAANAQDAAPAEDADTTTVVVTGIRASARSSVSIKKNTLEVVDSITAEDIGKLPDTNVSETLTRIPGVQGYRYGGEGASPAGSGSGVTIRGLSGQTASQLNSRVFFTAGTREFNVESAIPGMVAGIDVYKNPSAEHIEGGIGGLVNIRTRNPSDFKGPTVSLGATARYNDLIKKADPEIFGLVANRWDLANGGRIGVMAAGTFSESSGRSDNNPANGGANFKRAIRADDAEYTSAGAIAAGANQAYAGRNDTWFLASVPNTANVPNANLTSFTGAPLTSAQRDNIMVAPALTNNLFQESIYRTRKGLSLASDYRVNDSLRFYAEYNYNYYLYHQNYRGLNAVDGGTVQNLTTTPFDYTEGLANRNSNGGSDDVVVDQRLAGATFLNSTLTTVGGDEHHEYDTASLAGGVEWKPTAQLEFRADLMYLETTRSQDNRSVNMDSAPGLTWNIVRTTTGEPHTFDISGPRLDDAANWIFRDYNNGTNQKWDDSAWAAAFSGKYMPEAGPFSAVKFGVRFAHQQDDYRTYNFSGRRLTTDGGVRTTANMIYGSAMADLLVNAPRNFMRGETGYSGGFLVFDSDALLGDNVRNRFPNAGIAAEASLPEVTANRRYSEEDTTAAFLMGEFGFFSDRLKGNVGVRWVKTEGFFRSGAGASAIEASSSYKNTLPSLNVTYDLTGDNDLLVRFGYGRGLTRPDLGQLNPTLSYSSSLGTGSAGNPDLKPQVADSYDLSLEKYFSSTNYASVAVFRKEIDSFFFGIAGCETIAGAPAPSGVVTPTGCASPQYLVTRTVNAEPGWVEGVELSGQYFFDALPGIWSHFGVAGSYTFVDTALPINFGTAAAPRFVIMPQPMQSKHNYSLTGMYEDEKFSARLVYTYRSDAILFGASVNPIDGRYIREYGILDLSLNYNLTDQVAVSFNAMNLTDQALNRNVGEPFGYETNIERQHFANGRNFSLGVRYKFGG</sequence>
<dbReference type="EMBL" id="JAQQKV010000002">
    <property type="protein sequence ID" value="MDC7676277.1"/>
    <property type="molecule type" value="Genomic_DNA"/>
</dbReference>
<keyword evidence="5 9" id="KW-0798">TonB box</keyword>
<dbReference type="RefSeq" id="WP_272744623.1">
    <property type="nucleotide sequence ID" value="NZ_JAQQKV010000002.1"/>
</dbReference>
<dbReference type="InterPro" id="IPR039426">
    <property type="entry name" value="TonB-dep_rcpt-like"/>
</dbReference>
<dbReference type="Pfam" id="PF00593">
    <property type="entry name" value="TonB_dep_Rec_b-barrel"/>
    <property type="match status" value="1"/>
</dbReference>
<keyword evidence="14" id="KW-1185">Reference proteome</keyword>
<evidence type="ECO:0000259" key="11">
    <source>
        <dbReference type="Pfam" id="PF00593"/>
    </source>
</evidence>
<dbReference type="InterPro" id="IPR010104">
    <property type="entry name" value="TonB_rcpt_bac"/>
</dbReference>
<reference evidence="13 14" key="1">
    <citation type="submission" date="2023-01" db="EMBL/GenBank/DDBJ databases">
        <title>Novel species of the genus Asticcacaulis isolated from rivers.</title>
        <authorList>
            <person name="Lu H."/>
        </authorList>
    </citation>
    <scope>NUCLEOTIDE SEQUENCE [LARGE SCALE GENOMIC DNA]</scope>
    <source>
        <strain evidence="13 14">LKC15W</strain>
    </source>
</reference>
<evidence type="ECO:0000256" key="1">
    <source>
        <dbReference type="ARBA" id="ARBA00004571"/>
    </source>
</evidence>
<evidence type="ECO:0000256" key="7">
    <source>
        <dbReference type="ARBA" id="ARBA00023237"/>
    </source>
</evidence>
<dbReference type="NCBIfam" id="TIGR01782">
    <property type="entry name" value="TonB-Xanth-Caul"/>
    <property type="match status" value="1"/>
</dbReference>
<feature type="signal peptide" evidence="10">
    <location>
        <begin position="1"/>
        <end position="28"/>
    </location>
</feature>
<keyword evidence="7 8" id="KW-0998">Cell outer membrane</keyword>
<comment type="subcellular location">
    <subcellularLocation>
        <location evidence="1 8">Cell outer membrane</location>
        <topology evidence="1 8">Multi-pass membrane protein</topology>
    </subcellularLocation>
</comment>
<protein>
    <submittedName>
        <fullName evidence="13">TonB-dependent receptor</fullName>
    </submittedName>
</protein>
<dbReference type="Gene3D" id="2.40.170.20">
    <property type="entry name" value="TonB-dependent receptor, beta-barrel domain"/>
    <property type="match status" value="1"/>
</dbReference>
<dbReference type="SUPFAM" id="SSF56935">
    <property type="entry name" value="Porins"/>
    <property type="match status" value="1"/>
</dbReference>
<dbReference type="Gene3D" id="2.170.130.10">
    <property type="entry name" value="TonB-dependent receptor, plug domain"/>
    <property type="match status" value="1"/>
</dbReference>
<evidence type="ECO:0000256" key="4">
    <source>
        <dbReference type="ARBA" id="ARBA00022692"/>
    </source>
</evidence>
<feature type="domain" description="TonB-dependent receptor plug" evidence="12">
    <location>
        <begin position="59"/>
        <end position="166"/>
    </location>
</feature>
<evidence type="ECO:0000313" key="13">
    <source>
        <dbReference type="EMBL" id="MDC7676277.1"/>
    </source>
</evidence>
<dbReference type="InterPro" id="IPR000531">
    <property type="entry name" value="Beta-barrel_TonB"/>
</dbReference>
<keyword evidence="4 8" id="KW-0812">Transmembrane</keyword>
<evidence type="ECO:0000256" key="2">
    <source>
        <dbReference type="ARBA" id="ARBA00022448"/>
    </source>
</evidence>
<evidence type="ECO:0000259" key="12">
    <source>
        <dbReference type="Pfam" id="PF07715"/>
    </source>
</evidence>
<evidence type="ECO:0000256" key="5">
    <source>
        <dbReference type="ARBA" id="ARBA00023077"/>
    </source>
</evidence>
<keyword evidence="13" id="KW-0675">Receptor</keyword>
<accession>A0ABT5HJ58</accession>
<evidence type="ECO:0000256" key="6">
    <source>
        <dbReference type="ARBA" id="ARBA00023136"/>
    </source>
</evidence>
<keyword evidence="10" id="KW-0732">Signal</keyword>
<feature type="chain" id="PRO_5047294938" evidence="10">
    <location>
        <begin position="29"/>
        <end position="981"/>
    </location>
</feature>
<dbReference type="InterPro" id="IPR036942">
    <property type="entry name" value="Beta-barrel_TonB_sf"/>
</dbReference>
<feature type="domain" description="TonB-dependent receptor-like beta-barrel" evidence="11">
    <location>
        <begin position="474"/>
        <end position="941"/>
    </location>
</feature>
<dbReference type="Pfam" id="PF07715">
    <property type="entry name" value="Plug"/>
    <property type="match status" value="1"/>
</dbReference>
<name>A0ABT5HJ58_9CAUL</name>
<gene>
    <name evidence="13" type="ORF">PQU98_09060</name>
</gene>
<proteinExistence type="inferred from homology"/>
<evidence type="ECO:0000313" key="14">
    <source>
        <dbReference type="Proteomes" id="UP001218579"/>
    </source>
</evidence>
<dbReference type="PANTHER" id="PTHR40980:SF3">
    <property type="entry name" value="TONB-DEPENDENT RECEPTOR-LIKE BETA-BARREL DOMAIN-CONTAINING PROTEIN"/>
    <property type="match status" value="1"/>
</dbReference>
<keyword evidence="2 8" id="KW-0813">Transport</keyword>
<evidence type="ECO:0000256" key="8">
    <source>
        <dbReference type="PROSITE-ProRule" id="PRU01360"/>
    </source>
</evidence>
<dbReference type="InterPro" id="IPR012910">
    <property type="entry name" value="Plug_dom"/>
</dbReference>
<dbReference type="InterPro" id="IPR037066">
    <property type="entry name" value="Plug_dom_sf"/>
</dbReference>
<dbReference type="PANTHER" id="PTHR40980">
    <property type="entry name" value="PLUG DOMAIN-CONTAINING PROTEIN"/>
    <property type="match status" value="1"/>
</dbReference>
<dbReference type="PROSITE" id="PS52016">
    <property type="entry name" value="TONB_DEPENDENT_REC_3"/>
    <property type="match status" value="1"/>
</dbReference>
<keyword evidence="3 8" id="KW-1134">Transmembrane beta strand</keyword>
<evidence type="ECO:0000256" key="9">
    <source>
        <dbReference type="RuleBase" id="RU003357"/>
    </source>
</evidence>
<evidence type="ECO:0000256" key="3">
    <source>
        <dbReference type="ARBA" id="ARBA00022452"/>
    </source>
</evidence>
<organism evidence="13 14">
    <name type="scientific">Asticcacaulis machinosus</name>
    <dbReference type="NCBI Taxonomy" id="2984211"/>
    <lineage>
        <taxon>Bacteria</taxon>
        <taxon>Pseudomonadati</taxon>
        <taxon>Pseudomonadota</taxon>
        <taxon>Alphaproteobacteria</taxon>
        <taxon>Caulobacterales</taxon>
        <taxon>Caulobacteraceae</taxon>
        <taxon>Asticcacaulis</taxon>
    </lineage>
</organism>
<comment type="caution">
    <text evidence="13">The sequence shown here is derived from an EMBL/GenBank/DDBJ whole genome shotgun (WGS) entry which is preliminary data.</text>
</comment>
<evidence type="ECO:0000256" key="10">
    <source>
        <dbReference type="SAM" id="SignalP"/>
    </source>
</evidence>
<keyword evidence="6 8" id="KW-0472">Membrane</keyword>
<comment type="similarity">
    <text evidence="8 9">Belongs to the TonB-dependent receptor family.</text>
</comment>